<dbReference type="SUPFAM" id="SSF52266">
    <property type="entry name" value="SGNH hydrolase"/>
    <property type="match status" value="1"/>
</dbReference>
<dbReference type="AlphaFoldDB" id="A0A6N7TYS1"/>
<evidence type="ECO:0000313" key="3">
    <source>
        <dbReference type="EMBL" id="MSD91190.1"/>
    </source>
</evidence>
<dbReference type="PANTHER" id="PTHR22901">
    <property type="entry name" value="SIALATE O-ACETYLESTERASE"/>
    <property type="match status" value="1"/>
</dbReference>
<organism evidence="3 4">
    <name type="scientific">Bifidobacterium asteroides</name>
    <dbReference type="NCBI Taxonomy" id="1684"/>
    <lineage>
        <taxon>Bacteria</taxon>
        <taxon>Bacillati</taxon>
        <taxon>Actinomycetota</taxon>
        <taxon>Actinomycetes</taxon>
        <taxon>Bifidobacteriales</taxon>
        <taxon>Bifidobacteriaceae</taxon>
        <taxon>Bifidobacterium</taxon>
    </lineage>
</organism>
<sequence length="614" mass="68444">MKKKLSVSPLFGNGAILQRDRILKIRGLSRAHARVRIAVDGASDTVESDPSGRWEACLPPHEAGGPFAMTVESQDESLTVEDLYYGDVWLLGGQSNMELPVRRILTRFPDAPACGDSLIRYIKTDAGVDFLKRHRDFVGGPWRAALKEDIYDVSAVGFFFALDIRREEGVPVGLIMTALGGSSINSWLSEQTLARVAALPPDLHELDQEHIHREEEVFAADEHKYYSRLDSRDPGLSNGWEQPGLDDASWERIEPADISRFSFTGSGSVWLRRYVRVPRQFWGKKAQLRLGTMVDADQTFVNGRQVGAVGYQYPPRNYSLEKLEGDFQLTIRLKMVHGQGGLTEGKRHVLALSSGKLIDLDRQGPWAVRRGADMPDLRAQTFFTHLPVGDFNTVINPLSGYHVRGVLFYQGEADTGNPEAYARRMVALIDEWRRILDDSSVPFIFAQLPNYGLEHQRYWPRLRDEQRKASEVLPNTMMIVTLGMGEDNDLHPLDKKSIAHSFAKAAGVMSYGKSGEPCGPMPLLASCCAEKHTVRVSFAHVGEGLVQTGPLLMEVPGVGLIKADIRDGSMVECLVQDGFDPRGKTIRYAWSDTAKPVLYNSENLPASPFELEIH</sequence>
<dbReference type="InterPro" id="IPR005181">
    <property type="entry name" value="SASA"/>
</dbReference>
<dbReference type="GO" id="GO:0001681">
    <property type="term" value="F:sialate O-acetylesterase activity"/>
    <property type="evidence" value="ECO:0007669"/>
    <property type="project" value="InterPro"/>
</dbReference>
<evidence type="ECO:0000259" key="2">
    <source>
        <dbReference type="Pfam" id="PF03629"/>
    </source>
</evidence>
<dbReference type="Gene3D" id="2.60.120.260">
    <property type="entry name" value="Galactose-binding domain-like"/>
    <property type="match status" value="1"/>
</dbReference>
<dbReference type="Proteomes" id="UP000436357">
    <property type="component" value="Unassembled WGS sequence"/>
</dbReference>
<evidence type="ECO:0000256" key="1">
    <source>
        <dbReference type="ARBA" id="ARBA00022801"/>
    </source>
</evidence>
<keyword evidence="1" id="KW-0378">Hydrolase</keyword>
<reference evidence="3 4" key="1">
    <citation type="submission" date="2019-11" db="EMBL/GenBank/DDBJ databases">
        <title>Draft Genome Sequence of Plant Growth-Promoting Rhizosphere-Associated Bacteria.</title>
        <authorList>
            <person name="Vasilyev I.Y."/>
            <person name="Radchenko V."/>
            <person name="Ilnitskaya E.V."/>
        </authorList>
    </citation>
    <scope>NUCLEOTIDE SEQUENCE [LARGE SCALE GENOMIC DNA]</scope>
    <source>
        <strain evidence="3 4">VRA_9sq_n</strain>
    </source>
</reference>
<proteinExistence type="predicted"/>
<dbReference type="SUPFAM" id="SSF49785">
    <property type="entry name" value="Galactose-binding domain-like"/>
    <property type="match status" value="1"/>
</dbReference>
<feature type="domain" description="Sialate O-acetylesterase" evidence="2">
    <location>
        <begin position="87"/>
        <end position="192"/>
    </location>
</feature>
<dbReference type="Pfam" id="PF03629">
    <property type="entry name" value="SASA"/>
    <property type="match status" value="2"/>
</dbReference>
<comment type="caution">
    <text evidence="3">The sequence shown here is derived from an EMBL/GenBank/DDBJ whole genome shotgun (WGS) entry which is preliminary data.</text>
</comment>
<protein>
    <recommendedName>
        <fullName evidence="2">Sialate O-acetylesterase domain-containing protein</fullName>
    </recommendedName>
</protein>
<dbReference type="PANTHER" id="PTHR22901:SF0">
    <property type="entry name" value="SIALATE O-ACETYLESTERASE"/>
    <property type="match status" value="1"/>
</dbReference>
<feature type="domain" description="Sialate O-acetylesterase" evidence="2">
    <location>
        <begin position="402"/>
        <end position="491"/>
    </location>
</feature>
<dbReference type="EMBL" id="WKKW01000003">
    <property type="protein sequence ID" value="MSD91190.1"/>
    <property type="molecule type" value="Genomic_DNA"/>
</dbReference>
<dbReference type="RefSeq" id="WP_154313375.1">
    <property type="nucleotide sequence ID" value="NZ_WKKW01000003.1"/>
</dbReference>
<dbReference type="Gene3D" id="3.40.50.1110">
    <property type="entry name" value="SGNH hydrolase"/>
    <property type="match status" value="2"/>
</dbReference>
<name>A0A6N7TYS1_9BIFI</name>
<dbReference type="InterPro" id="IPR039329">
    <property type="entry name" value="SIAE"/>
</dbReference>
<dbReference type="GO" id="GO:0005975">
    <property type="term" value="P:carbohydrate metabolic process"/>
    <property type="evidence" value="ECO:0007669"/>
    <property type="project" value="TreeGrafter"/>
</dbReference>
<dbReference type="OrthoDB" id="9795554at2"/>
<dbReference type="InterPro" id="IPR008979">
    <property type="entry name" value="Galactose-bd-like_sf"/>
</dbReference>
<evidence type="ECO:0000313" key="4">
    <source>
        <dbReference type="Proteomes" id="UP000436357"/>
    </source>
</evidence>
<accession>A0A6N7TYS1</accession>
<gene>
    <name evidence="3" type="ORF">GKC41_05910</name>
</gene>
<dbReference type="InterPro" id="IPR036514">
    <property type="entry name" value="SGNH_hydro_sf"/>
</dbReference>